<evidence type="ECO:0000256" key="1">
    <source>
        <dbReference type="ARBA" id="ARBA00009175"/>
    </source>
</evidence>
<evidence type="ECO:0000256" key="4">
    <source>
        <dbReference type="SAM" id="SignalP"/>
    </source>
</evidence>
<dbReference type="EMBL" id="JAHUZB010000001">
    <property type="protein sequence ID" value="MBV7389673.1"/>
    <property type="molecule type" value="Genomic_DNA"/>
</dbReference>
<gene>
    <name evidence="5" type="primary">modA</name>
    <name evidence="5" type="ORF">KUA55_03205</name>
</gene>
<name>A0ABS6T9U3_9ENTE</name>
<accession>A0ABS6T9U3</accession>
<evidence type="ECO:0000313" key="5">
    <source>
        <dbReference type="EMBL" id="MBV7389673.1"/>
    </source>
</evidence>
<dbReference type="InterPro" id="IPR041879">
    <property type="entry name" value="YvgL-like_PBP2"/>
</dbReference>
<dbReference type="CDD" id="cd13537">
    <property type="entry name" value="PBP2_YvgL_like"/>
    <property type="match status" value="1"/>
</dbReference>
<keyword evidence="3 4" id="KW-0732">Signal</keyword>
<feature type="signal peptide" evidence="4">
    <location>
        <begin position="1"/>
        <end position="19"/>
    </location>
</feature>
<comment type="caution">
    <text evidence="5">The sequence shown here is derived from an EMBL/GenBank/DDBJ whole genome shotgun (WGS) entry which is preliminary data.</text>
</comment>
<dbReference type="PIRSF" id="PIRSF004846">
    <property type="entry name" value="ModA"/>
    <property type="match status" value="1"/>
</dbReference>
<dbReference type="InterPro" id="IPR050682">
    <property type="entry name" value="ModA/WtpA"/>
</dbReference>
<organism evidence="5 6">
    <name type="scientific">Enterococcus alishanensis</name>
    <dbReference type="NCBI Taxonomy" id="1303817"/>
    <lineage>
        <taxon>Bacteria</taxon>
        <taxon>Bacillati</taxon>
        <taxon>Bacillota</taxon>
        <taxon>Bacilli</taxon>
        <taxon>Lactobacillales</taxon>
        <taxon>Enterococcaceae</taxon>
        <taxon>Enterococcus</taxon>
    </lineage>
</organism>
<dbReference type="PROSITE" id="PS51257">
    <property type="entry name" value="PROKAR_LIPOPROTEIN"/>
    <property type="match status" value="1"/>
</dbReference>
<keyword evidence="2" id="KW-0479">Metal-binding</keyword>
<sequence>MKKLKFGLLAAGVSLLLLGGCGSGNDTSSNSSATDSSGASSSEEKVTVKIAAAASLQYAFEEKIIPAYEKEHPNVTIEGTYDSSGKLQTQIEQGLDADIFFSAATAQMTALEEGGFIDDKTVSNLLENKLVLIVPTDNPDDISSFDDLTKAETIAIGDPASVPAGQYAQEALTSLGLWDELQSKFSQGTNVTEVLNWVAEGSANAGLVYETDAKTTDKVEIVATAPEDSLTEPIVYPIGQIKDSKNSKAAATFLKYLKSDAASDIFKDYGFTPEK</sequence>
<evidence type="ECO:0000256" key="2">
    <source>
        <dbReference type="ARBA" id="ARBA00022723"/>
    </source>
</evidence>
<protein>
    <submittedName>
        <fullName evidence="5">Molybdate ABC transporter substrate-binding protein</fullName>
    </submittedName>
</protein>
<evidence type="ECO:0000313" key="6">
    <source>
        <dbReference type="Proteomes" id="UP000774130"/>
    </source>
</evidence>
<reference evidence="5 6" key="1">
    <citation type="submission" date="2021-06" db="EMBL/GenBank/DDBJ databases">
        <title>Enterococcus alishanensis sp. nov., a novel lactic acid bacterium isolated from fresh coffee beans.</title>
        <authorList>
            <person name="Chen Y.-S."/>
        </authorList>
    </citation>
    <scope>NUCLEOTIDE SEQUENCE [LARGE SCALE GENOMIC DNA]</scope>
    <source>
        <strain evidence="5 6">ALS3</strain>
    </source>
</reference>
<dbReference type="NCBIfam" id="TIGR01256">
    <property type="entry name" value="modA"/>
    <property type="match status" value="1"/>
</dbReference>
<dbReference type="Pfam" id="PF13531">
    <property type="entry name" value="SBP_bac_11"/>
    <property type="match status" value="1"/>
</dbReference>
<dbReference type="Proteomes" id="UP000774130">
    <property type="component" value="Unassembled WGS sequence"/>
</dbReference>
<keyword evidence="6" id="KW-1185">Reference proteome</keyword>
<dbReference type="InterPro" id="IPR005950">
    <property type="entry name" value="ModA"/>
</dbReference>
<dbReference type="PANTHER" id="PTHR30632">
    <property type="entry name" value="MOLYBDATE-BINDING PERIPLASMIC PROTEIN"/>
    <property type="match status" value="1"/>
</dbReference>
<proteinExistence type="inferred from homology"/>
<dbReference type="RefSeq" id="WP_218324721.1">
    <property type="nucleotide sequence ID" value="NZ_JAHUZB010000001.1"/>
</dbReference>
<dbReference type="PANTHER" id="PTHR30632:SF0">
    <property type="entry name" value="SULFATE-BINDING PROTEIN"/>
    <property type="match status" value="1"/>
</dbReference>
<comment type="similarity">
    <text evidence="1">Belongs to the bacterial solute-binding protein ModA family.</text>
</comment>
<feature type="chain" id="PRO_5046818499" evidence="4">
    <location>
        <begin position="20"/>
        <end position="275"/>
    </location>
</feature>
<evidence type="ECO:0000256" key="3">
    <source>
        <dbReference type="ARBA" id="ARBA00022729"/>
    </source>
</evidence>